<dbReference type="PANTHER" id="PTHR30035">
    <property type="entry name" value="LIPOPROTEIN VACJ-RELATED"/>
    <property type="match status" value="1"/>
</dbReference>
<dbReference type="AlphaFoldDB" id="A0A2N4U5E6"/>
<dbReference type="OrthoDB" id="9785326at2"/>
<dbReference type="PRINTS" id="PR01805">
    <property type="entry name" value="VACJLIPOPROT"/>
</dbReference>
<gene>
    <name evidence="5" type="ORF">CR159_09570</name>
</gene>
<protein>
    <recommendedName>
        <fullName evidence="7">Phospholipid-binding lipoprotein MlaA</fullName>
    </recommendedName>
</protein>
<dbReference type="GO" id="GO:0016020">
    <property type="term" value="C:membrane"/>
    <property type="evidence" value="ECO:0007669"/>
    <property type="project" value="InterPro"/>
</dbReference>
<organism evidence="5 6">
    <name type="scientific">Pollutimonas subterranea</name>
    <dbReference type="NCBI Taxonomy" id="2045210"/>
    <lineage>
        <taxon>Bacteria</taxon>
        <taxon>Pseudomonadati</taxon>
        <taxon>Pseudomonadota</taxon>
        <taxon>Betaproteobacteria</taxon>
        <taxon>Burkholderiales</taxon>
        <taxon>Alcaligenaceae</taxon>
        <taxon>Pollutimonas</taxon>
    </lineage>
</organism>
<dbReference type="InterPro" id="IPR007428">
    <property type="entry name" value="MlaA"/>
</dbReference>
<evidence type="ECO:0000313" key="6">
    <source>
        <dbReference type="Proteomes" id="UP000234190"/>
    </source>
</evidence>
<evidence type="ECO:0000256" key="3">
    <source>
        <dbReference type="SAM" id="MobiDB-lite"/>
    </source>
</evidence>
<evidence type="ECO:0000256" key="2">
    <source>
        <dbReference type="ARBA" id="ARBA00022729"/>
    </source>
</evidence>
<name>A0A2N4U5E6_9BURK</name>
<evidence type="ECO:0000256" key="4">
    <source>
        <dbReference type="SAM" id="SignalP"/>
    </source>
</evidence>
<feature type="compositionally biased region" description="Acidic residues" evidence="3">
    <location>
        <begin position="251"/>
        <end position="264"/>
    </location>
</feature>
<dbReference type="PANTHER" id="PTHR30035:SF3">
    <property type="entry name" value="INTERMEMBRANE PHOSPHOLIPID TRANSPORT SYSTEM LIPOPROTEIN MLAA"/>
    <property type="match status" value="1"/>
</dbReference>
<feature type="region of interest" description="Disordered" evidence="3">
    <location>
        <begin position="240"/>
        <end position="271"/>
    </location>
</feature>
<keyword evidence="6" id="KW-1185">Reference proteome</keyword>
<evidence type="ECO:0000256" key="1">
    <source>
        <dbReference type="ARBA" id="ARBA00010634"/>
    </source>
</evidence>
<dbReference type="GO" id="GO:0120010">
    <property type="term" value="P:intermembrane phospholipid transfer"/>
    <property type="evidence" value="ECO:0007669"/>
    <property type="project" value="TreeGrafter"/>
</dbReference>
<dbReference type="Pfam" id="PF04333">
    <property type="entry name" value="MlaA"/>
    <property type="match status" value="1"/>
</dbReference>
<reference evidence="5 6" key="1">
    <citation type="submission" date="2017-10" db="EMBL/GenBank/DDBJ databases">
        <title>Two draft genome sequences of Pusillimonas sp. strains isolated from a nitrate- and radionuclide-contaminated groundwater in Russia.</title>
        <authorList>
            <person name="Grouzdev D.S."/>
            <person name="Tourova T.P."/>
            <person name="Goeva M.A."/>
            <person name="Babich T.L."/>
            <person name="Sokolova D.S."/>
            <person name="Abdullin R."/>
            <person name="Poltaraus A.B."/>
            <person name="Toshchakov S.V."/>
            <person name="Nazina T.N."/>
        </authorList>
    </citation>
    <scope>NUCLEOTIDE SEQUENCE [LARGE SCALE GENOMIC DNA]</scope>
    <source>
        <strain evidence="5 6">JR1/69-3-13</strain>
    </source>
</reference>
<proteinExistence type="inferred from homology"/>
<evidence type="ECO:0008006" key="7">
    <source>
        <dbReference type="Google" id="ProtNLM"/>
    </source>
</evidence>
<keyword evidence="2 4" id="KW-0732">Signal</keyword>
<sequence>MTHSTQLSASPSRRLFQMTALLGATALAAGCATVSNPSPDDPWESYNRSMYTFNDTVDRALLKPIASGYDTITPQPVQTCIHNMFNNVADVWSAANSFLQARGHDFFNTLGRVLFNTTMGLGGCIDVASMNGSKRIQNDFGVTLGVWGLDAGPYVVLPFLGSSSVRDGAGTVGTIAAGISPITPVFEIDNIPLRNSIVALYAVDTRASLLDADRLVNEVALDRYSFIRDAYIQRRKAQVDSRRAGTSLPDYSDESLPDYSDDEAPAAKAAQ</sequence>
<evidence type="ECO:0000313" key="5">
    <source>
        <dbReference type="EMBL" id="PLC50240.1"/>
    </source>
</evidence>
<comment type="caution">
    <text evidence="5">The sequence shown here is derived from an EMBL/GenBank/DDBJ whole genome shotgun (WGS) entry which is preliminary data.</text>
</comment>
<comment type="similarity">
    <text evidence="1">Belongs to the MlaA family.</text>
</comment>
<feature type="signal peptide" evidence="4">
    <location>
        <begin position="1"/>
        <end position="28"/>
    </location>
</feature>
<accession>A0A2N4U5E6</accession>
<feature type="chain" id="PRO_5014684956" description="Phospholipid-binding lipoprotein MlaA" evidence="4">
    <location>
        <begin position="29"/>
        <end position="271"/>
    </location>
</feature>
<dbReference type="EMBL" id="PDNW01000006">
    <property type="protein sequence ID" value="PLC50240.1"/>
    <property type="molecule type" value="Genomic_DNA"/>
</dbReference>
<dbReference type="Proteomes" id="UP000234190">
    <property type="component" value="Unassembled WGS sequence"/>
</dbReference>